<reference evidence="3 4" key="1">
    <citation type="journal article" date="2024" name="J Genomics">
        <title>Draft genome sequencing and assembly of Favolaschia claudopus CIRM-BRFM 2984 isolated from oak limbs.</title>
        <authorList>
            <person name="Navarro D."/>
            <person name="Drula E."/>
            <person name="Chaduli D."/>
            <person name="Cazenave R."/>
            <person name="Ahrendt S."/>
            <person name="Wang J."/>
            <person name="Lipzen A."/>
            <person name="Daum C."/>
            <person name="Barry K."/>
            <person name="Grigoriev I.V."/>
            <person name="Favel A."/>
            <person name="Rosso M.N."/>
            <person name="Martin F."/>
        </authorList>
    </citation>
    <scope>NUCLEOTIDE SEQUENCE [LARGE SCALE GENOMIC DNA]</scope>
    <source>
        <strain evidence="3 4">CIRM-BRFM 2984</strain>
    </source>
</reference>
<protein>
    <submittedName>
        <fullName evidence="3">Kinase-like domain-containing protein</fullName>
    </submittedName>
</protein>
<dbReference type="InterPro" id="IPR011009">
    <property type="entry name" value="Kinase-like_dom_sf"/>
</dbReference>
<keyword evidence="4" id="KW-1185">Reference proteome</keyword>
<sequence>MAGDPTLFASNVRTGNLGGFGRSYHGLIIEAAQRLENNIQELLPVLASERDSPEWLAEKQRMVDEFFAEVDSIEMAAGFRSLTPYSTWAMSASTRPPAVQALEWNTPGPGTLPTQPQPLYTFLHQQTSQTWKQATASPIPTASLPPSLNTKSPQSNSKTVSTNSGGRYAEETLAEDGFYRFDPMRPLRLENPITEKESGPPPALRPRPQIWTPTITQAEDALSEKPRDRKGFGVRLPPFVQSPAAPFATNPSLNTEGEAARRQREKERARTVNLGPSTAREQPPRQYDHVSEGPSSLAIADSSPALPSSSPLQIWTPPMTREEDAKAEKQRFRKVSRSPSANTPRSVSTSSVQRPEKMRPRFEEAQRVEGEHESEREYEKERGRSVGAHQGKAEDMADEVVQRKETELLSQQQEGKGDPRTEEPHGSLVPPVETLVTQRFALTIRCLLGSWKLRQDLLLVSGDQISKVKHVIEQVESQIVEQFTDFLDCDSEGASSVANGLKRKHSQTFINIIHEVLNWGTLPDAALRRKGRRLLQKVTQAQEQLPSSLFIEGVSDHDQDPSFHGGFGDVFQALYQNRAVALKRIRMFTADHATSERHRLALYKEALIWQGLHHEFVLPLLGIDCSTFAPAFTMVSPWMKNGTVLKYLKERGPGDLDRLLLEIAQGLAYLHSVDVIHGDLRGTNILISDEEHACLSDFGLATIVPDSLATNTSSSNHAGSVRWFAPELFDPERFGCQRTVRTTATDVYAYAVVCIELYTGAPPFSQLSDGAVLFQILQGMRPQRPPSMSTALFELVTSAWAADFRTRPTSRELVASLQGLVAGSSLST</sequence>
<feature type="compositionally biased region" description="Basic and acidic residues" evidence="1">
    <location>
        <begin position="320"/>
        <end position="330"/>
    </location>
</feature>
<feature type="compositionally biased region" description="Basic and acidic residues" evidence="1">
    <location>
        <begin position="282"/>
        <end position="291"/>
    </location>
</feature>
<keyword evidence="3" id="KW-0808">Transferase</keyword>
<feature type="compositionally biased region" description="Basic and acidic residues" evidence="1">
    <location>
        <begin position="258"/>
        <end position="270"/>
    </location>
</feature>
<comment type="caution">
    <text evidence="3">The sequence shown here is derived from an EMBL/GenBank/DDBJ whole genome shotgun (WGS) entry which is preliminary data.</text>
</comment>
<feature type="compositionally biased region" description="Basic and acidic residues" evidence="1">
    <location>
        <begin position="415"/>
        <end position="425"/>
    </location>
</feature>
<feature type="compositionally biased region" description="Basic and acidic residues" evidence="1">
    <location>
        <begin position="391"/>
        <end position="407"/>
    </location>
</feature>
<feature type="compositionally biased region" description="Polar residues" evidence="1">
    <location>
        <begin position="337"/>
        <end position="353"/>
    </location>
</feature>
<feature type="compositionally biased region" description="Basic and acidic residues" evidence="1">
    <location>
        <begin position="354"/>
        <end position="384"/>
    </location>
</feature>
<dbReference type="InterPro" id="IPR000719">
    <property type="entry name" value="Prot_kinase_dom"/>
</dbReference>
<name>A0AAW0D5I8_9AGAR</name>
<evidence type="ECO:0000256" key="1">
    <source>
        <dbReference type="SAM" id="MobiDB-lite"/>
    </source>
</evidence>
<dbReference type="InterPro" id="IPR001245">
    <property type="entry name" value="Ser-Thr/Tyr_kinase_cat_dom"/>
</dbReference>
<keyword evidence="3" id="KW-0418">Kinase</keyword>
<evidence type="ECO:0000313" key="3">
    <source>
        <dbReference type="EMBL" id="KAK7046643.1"/>
    </source>
</evidence>
<accession>A0AAW0D5I8</accession>
<evidence type="ECO:0000259" key="2">
    <source>
        <dbReference type="PROSITE" id="PS50011"/>
    </source>
</evidence>
<dbReference type="PANTHER" id="PTHR44329">
    <property type="entry name" value="SERINE/THREONINE-PROTEIN KINASE TNNI3K-RELATED"/>
    <property type="match status" value="1"/>
</dbReference>
<dbReference type="GO" id="GO:0004674">
    <property type="term" value="F:protein serine/threonine kinase activity"/>
    <property type="evidence" value="ECO:0007669"/>
    <property type="project" value="TreeGrafter"/>
</dbReference>
<dbReference type="SUPFAM" id="SSF56112">
    <property type="entry name" value="Protein kinase-like (PK-like)"/>
    <property type="match status" value="1"/>
</dbReference>
<organism evidence="3 4">
    <name type="scientific">Favolaschia claudopus</name>
    <dbReference type="NCBI Taxonomy" id="2862362"/>
    <lineage>
        <taxon>Eukaryota</taxon>
        <taxon>Fungi</taxon>
        <taxon>Dikarya</taxon>
        <taxon>Basidiomycota</taxon>
        <taxon>Agaricomycotina</taxon>
        <taxon>Agaricomycetes</taxon>
        <taxon>Agaricomycetidae</taxon>
        <taxon>Agaricales</taxon>
        <taxon>Marasmiineae</taxon>
        <taxon>Mycenaceae</taxon>
        <taxon>Favolaschia</taxon>
    </lineage>
</organism>
<dbReference type="Gene3D" id="1.10.510.10">
    <property type="entry name" value="Transferase(Phosphotransferase) domain 1"/>
    <property type="match status" value="1"/>
</dbReference>
<dbReference type="InterPro" id="IPR008266">
    <property type="entry name" value="Tyr_kinase_AS"/>
</dbReference>
<feature type="compositionally biased region" description="Low complexity" evidence="1">
    <location>
        <begin position="294"/>
        <end position="312"/>
    </location>
</feature>
<feature type="compositionally biased region" description="Polar residues" evidence="1">
    <location>
        <begin position="131"/>
        <end position="165"/>
    </location>
</feature>
<dbReference type="Proteomes" id="UP001362999">
    <property type="component" value="Unassembled WGS sequence"/>
</dbReference>
<dbReference type="GO" id="GO:0005524">
    <property type="term" value="F:ATP binding"/>
    <property type="evidence" value="ECO:0007669"/>
    <property type="project" value="InterPro"/>
</dbReference>
<dbReference type="InterPro" id="IPR051681">
    <property type="entry name" value="Ser/Thr_Kinases-Pseudokinases"/>
</dbReference>
<dbReference type="Pfam" id="PF07714">
    <property type="entry name" value="PK_Tyr_Ser-Thr"/>
    <property type="match status" value="1"/>
</dbReference>
<evidence type="ECO:0000313" key="4">
    <source>
        <dbReference type="Proteomes" id="UP001362999"/>
    </source>
</evidence>
<gene>
    <name evidence="3" type="ORF">R3P38DRAFT_2874931</name>
</gene>
<dbReference type="AlphaFoldDB" id="A0AAW0D5I8"/>
<proteinExistence type="predicted"/>
<dbReference type="PROSITE" id="PS00109">
    <property type="entry name" value="PROTEIN_KINASE_TYR"/>
    <property type="match status" value="1"/>
</dbReference>
<dbReference type="EMBL" id="JAWWNJ010000010">
    <property type="protein sequence ID" value="KAK7046643.1"/>
    <property type="molecule type" value="Genomic_DNA"/>
</dbReference>
<feature type="domain" description="Protein kinase" evidence="2">
    <location>
        <begin position="556"/>
        <end position="821"/>
    </location>
</feature>
<feature type="region of interest" description="Disordered" evidence="1">
    <location>
        <begin position="131"/>
        <end position="169"/>
    </location>
</feature>
<dbReference type="PROSITE" id="PS50011">
    <property type="entry name" value="PROTEIN_KINASE_DOM"/>
    <property type="match status" value="1"/>
</dbReference>
<feature type="region of interest" description="Disordered" evidence="1">
    <location>
        <begin position="240"/>
        <end position="428"/>
    </location>
</feature>